<sequence>MPFELNRQEIIDLLALVGVEIPARTKLTDEKLDKRLTLVLDSCQYISRVVPNPPLVPSAYPLWNGVQPLDNAIIRANADEANLFEKPESRAQGIVDPIPDAFRDLRHSLKEIFATYVDKGYSRYAFQDSGMASDIRLKVLEVRKFDLDTPIFMVEYQHYDREDCQKVHWRTHRLLCDSVFSGTWKEITVHRSTEFNLNRYDIIGHPDVYEQSFEHLKTTPPENVHGTQPFIVKIQLAAALDANNLAAVTRQQVDPRGIDGQLMLIYDRQRSIEFTMDTQRSDLVEFNTVAGIVKQKGERGLRVFCWATRSGDWTLRLCLDHLPEQQKW</sequence>
<protein>
    <submittedName>
        <fullName evidence="1">Uncharacterized protein</fullName>
    </submittedName>
</protein>
<dbReference type="Proteomes" id="UP001219525">
    <property type="component" value="Unassembled WGS sequence"/>
</dbReference>
<proteinExistence type="predicted"/>
<comment type="caution">
    <text evidence="1">The sequence shown here is derived from an EMBL/GenBank/DDBJ whole genome shotgun (WGS) entry which is preliminary data.</text>
</comment>
<keyword evidence="2" id="KW-1185">Reference proteome</keyword>
<reference evidence="1" key="1">
    <citation type="submission" date="2023-03" db="EMBL/GenBank/DDBJ databases">
        <title>Massive genome expansion in bonnet fungi (Mycena s.s.) driven by repeated elements and novel gene families across ecological guilds.</title>
        <authorList>
            <consortium name="Lawrence Berkeley National Laboratory"/>
            <person name="Harder C.B."/>
            <person name="Miyauchi S."/>
            <person name="Viragh M."/>
            <person name="Kuo A."/>
            <person name="Thoen E."/>
            <person name="Andreopoulos B."/>
            <person name="Lu D."/>
            <person name="Skrede I."/>
            <person name="Drula E."/>
            <person name="Henrissat B."/>
            <person name="Morin E."/>
            <person name="Kohler A."/>
            <person name="Barry K."/>
            <person name="LaButti K."/>
            <person name="Morin E."/>
            <person name="Salamov A."/>
            <person name="Lipzen A."/>
            <person name="Mereny Z."/>
            <person name="Hegedus B."/>
            <person name="Baldrian P."/>
            <person name="Stursova M."/>
            <person name="Weitz H."/>
            <person name="Taylor A."/>
            <person name="Grigoriev I.V."/>
            <person name="Nagy L.G."/>
            <person name="Martin F."/>
            <person name="Kauserud H."/>
        </authorList>
    </citation>
    <scope>NUCLEOTIDE SEQUENCE</scope>
    <source>
        <strain evidence="1">9144</strain>
    </source>
</reference>
<dbReference type="EMBL" id="JARJCW010000022">
    <property type="protein sequence ID" value="KAJ7213092.1"/>
    <property type="molecule type" value="Genomic_DNA"/>
</dbReference>
<organism evidence="1 2">
    <name type="scientific">Mycena pura</name>
    <dbReference type="NCBI Taxonomy" id="153505"/>
    <lineage>
        <taxon>Eukaryota</taxon>
        <taxon>Fungi</taxon>
        <taxon>Dikarya</taxon>
        <taxon>Basidiomycota</taxon>
        <taxon>Agaricomycotina</taxon>
        <taxon>Agaricomycetes</taxon>
        <taxon>Agaricomycetidae</taxon>
        <taxon>Agaricales</taxon>
        <taxon>Marasmiineae</taxon>
        <taxon>Mycenaceae</taxon>
        <taxon>Mycena</taxon>
    </lineage>
</organism>
<accession>A0AAD6VHG3</accession>
<dbReference type="AlphaFoldDB" id="A0AAD6VHG3"/>
<name>A0AAD6VHG3_9AGAR</name>
<evidence type="ECO:0000313" key="2">
    <source>
        <dbReference type="Proteomes" id="UP001219525"/>
    </source>
</evidence>
<gene>
    <name evidence="1" type="ORF">GGX14DRAFT_620156</name>
</gene>
<evidence type="ECO:0000313" key="1">
    <source>
        <dbReference type="EMBL" id="KAJ7213092.1"/>
    </source>
</evidence>